<evidence type="ECO:0000313" key="2">
    <source>
        <dbReference type="Proteomes" id="UP000572907"/>
    </source>
</evidence>
<gene>
    <name evidence="1" type="ORF">FHS41_000494</name>
</gene>
<protein>
    <submittedName>
        <fullName evidence="1">Uncharacterized protein</fullName>
    </submittedName>
</protein>
<keyword evidence="2" id="KW-1185">Reference proteome</keyword>
<proteinExistence type="predicted"/>
<evidence type="ECO:0000313" key="1">
    <source>
        <dbReference type="EMBL" id="MBB3074025.1"/>
    </source>
</evidence>
<comment type="caution">
    <text evidence="1">The sequence shown here is derived from an EMBL/GenBank/DDBJ whole genome shotgun (WGS) entry which is preliminary data.</text>
</comment>
<name>A0A7W5EZ21_9ACTN</name>
<organism evidence="1 2">
    <name type="scientific">Streptomyces violarus</name>
    <dbReference type="NCBI Taxonomy" id="67380"/>
    <lineage>
        <taxon>Bacteria</taxon>
        <taxon>Bacillati</taxon>
        <taxon>Actinomycetota</taxon>
        <taxon>Actinomycetes</taxon>
        <taxon>Kitasatosporales</taxon>
        <taxon>Streptomycetaceae</taxon>
        <taxon>Streptomyces</taxon>
    </lineage>
</organism>
<dbReference type="Proteomes" id="UP000572907">
    <property type="component" value="Unassembled WGS sequence"/>
</dbReference>
<dbReference type="EMBL" id="JACHXE010000001">
    <property type="protein sequence ID" value="MBB3074025.1"/>
    <property type="molecule type" value="Genomic_DNA"/>
</dbReference>
<accession>A0A7W5EZ21</accession>
<reference evidence="1 2" key="1">
    <citation type="submission" date="2020-08" db="EMBL/GenBank/DDBJ databases">
        <title>Genomic Encyclopedia of Type Strains, Phase III (KMG-III): the genomes of soil and plant-associated and newly described type strains.</title>
        <authorList>
            <person name="Whitman W."/>
        </authorList>
    </citation>
    <scope>NUCLEOTIDE SEQUENCE [LARGE SCALE GENOMIC DNA]</scope>
    <source>
        <strain evidence="1 2">CECT 3237</strain>
    </source>
</reference>
<sequence>MLREFKAGGRPSGPEQCVPLADVLRAYTATAALRAPHRRVRYPPATRHTA</sequence>
<dbReference type="AlphaFoldDB" id="A0A7W5EZ21"/>